<reference evidence="1" key="1">
    <citation type="submission" date="2021-01" db="EMBL/GenBank/DDBJ databases">
        <authorList>
            <person name="Corre E."/>
            <person name="Pelletier E."/>
            <person name="Niang G."/>
            <person name="Scheremetjew M."/>
            <person name="Finn R."/>
            <person name="Kale V."/>
            <person name="Holt S."/>
            <person name="Cochrane G."/>
            <person name="Meng A."/>
            <person name="Brown T."/>
            <person name="Cohen L."/>
        </authorList>
    </citation>
    <scope>NUCLEOTIDE SEQUENCE</scope>
    <source>
        <strain evidence="1">CCMP1594</strain>
    </source>
</reference>
<accession>A0A7S4LCA8</accession>
<organism evidence="1">
    <name type="scientific">Eutreptiella gymnastica</name>
    <dbReference type="NCBI Taxonomy" id="73025"/>
    <lineage>
        <taxon>Eukaryota</taxon>
        <taxon>Discoba</taxon>
        <taxon>Euglenozoa</taxon>
        <taxon>Euglenida</taxon>
        <taxon>Spirocuta</taxon>
        <taxon>Euglenophyceae</taxon>
        <taxon>Eutreptiales</taxon>
        <taxon>Eutreptiaceae</taxon>
        <taxon>Eutreptiella</taxon>
    </lineage>
</organism>
<name>A0A7S4LCA8_9EUGL</name>
<gene>
    <name evidence="1" type="ORF">EGYM00163_LOCUS31092</name>
</gene>
<sequence>MSDNPCIPSLFFSKSHTVHADLQQHENPSKLLFGHGQAQGTKALGEIQDGFCCESWFFRQSNIPVWGGGGQGEGVYGSRSPHGFLKIMT</sequence>
<proteinExistence type="predicted"/>
<dbReference type="EMBL" id="HBJA01089408">
    <property type="protein sequence ID" value="CAE0819922.1"/>
    <property type="molecule type" value="Transcribed_RNA"/>
</dbReference>
<protein>
    <submittedName>
        <fullName evidence="1">Uncharacterized protein</fullName>
    </submittedName>
</protein>
<evidence type="ECO:0000313" key="1">
    <source>
        <dbReference type="EMBL" id="CAE0819922.1"/>
    </source>
</evidence>
<dbReference type="AlphaFoldDB" id="A0A7S4LCA8"/>